<evidence type="ECO:0000313" key="1">
    <source>
        <dbReference type="EMBL" id="GAJ08573.1"/>
    </source>
</evidence>
<dbReference type="AlphaFoldDB" id="X1TTA7"/>
<proteinExistence type="predicted"/>
<comment type="caution">
    <text evidence="1">The sequence shown here is derived from an EMBL/GenBank/DDBJ whole genome shotgun (WGS) entry which is preliminary data.</text>
</comment>
<gene>
    <name evidence="1" type="ORF">S12H4_52512</name>
</gene>
<accession>X1TTA7</accession>
<dbReference type="EMBL" id="BARW01033329">
    <property type="protein sequence ID" value="GAJ08573.1"/>
    <property type="molecule type" value="Genomic_DNA"/>
</dbReference>
<protein>
    <submittedName>
        <fullName evidence="1">Uncharacterized protein</fullName>
    </submittedName>
</protein>
<reference evidence="1" key="1">
    <citation type="journal article" date="2014" name="Front. Microbiol.">
        <title>High frequency of phylogenetically diverse reductive dehalogenase-homologous genes in deep subseafloor sedimentary metagenomes.</title>
        <authorList>
            <person name="Kawai M."/>
            <person name="Futagami T."/>
            <person name="Toyoda A."/>
            <person name="Takaki Y."/>
            <person name="Nishi S."/>
            <person name="Hori S."/>
            <person name="Arai W."/>
            <person name="Tsubouchi T."/>
            <person name="Morono Y."/>
            <person name="Uchiyama I."/>
            <person name="Ito T."/>
            <person name="Fujiyama A."/>
            <person name="Inagaki F."/>
            <person name="Takami H."/>
        </authorList>
    </citation>
    <scope>NUCLEOTIDE SEQUENCE</scope>
    <source>
        <strain evidence="1">Expedition CK06-06</strain>
    </source>
</reference>
<organism evidence="1">
    <name type="scientific">marine sediment metagenome</name>
    <dbReference type="NCBI Taxonomy" id="412755"/>
    <lineage>
        <taxon>unclassified sequences</taxon>
        <taxon>metagenomes</taxon>
        <taxon>ecological metagenomes</taxon>
    </lineage>
</organism>
<sequence>MGGNMKVCKIFVVVVNVDGVDTEKVNVITEFLNELREVISVTQSMVKVVKSACGYLIITIIGEK</sequence>
<name>X1TTA7_9ZZZZ</name>